<evidence type="ECO:0000313" key="3">
    <source>
        <dbReference type="Proteomes" id="UP000013148"/>
    </source>
</evidence>
<dbReference type="RefSeq" id="WP_004818764.1">
    <property type="nucleotide sequence ID" value="NZ_KB849456.1"/>
</dbReference>
<organism evidence="2 3">
    <name type="scientific">Acinetobacter guillouiae NIPH 991</name>
    <dbReference type="NCBI Taxonomy" id="1217656"/>
    <lineage>
        <taxon>Bacteria</taxon>
        <taxon>Pseudomonadati</taxon>
        <taxon>Pseudomonadota</taxon>
        <taxon>Gammaproteobacteria</taxon>
        <taxon>Moraxellales</taxon>
        <taxon>Moraxellaceae</taxon>
        <taxon>Acinetobacter</taxon>
    </lineage>
</organism>
<sequence>MKRIYLIVFALTICNIAKASPEKPLNAVLKENSICIYTNDKRSSPYKGRIYVYMGKAYPDKNYKNSYSKLYTNISSPIEQLDCIGIDVSHFKSNVPYDISLDMRPPYATRICLDKAIKPFVIKNVVNGFECEN</sequence>
<evidence type="ECO:0000256" key="1">
    <source>
        <dbReference type="SAM" id="SignalP"/>
    </source>
</evidence>
<comment type="caution">
    <text evidence="2">The sequence shown here is derived from an EMBL/GenBank/DDBJ whole genome shotgun (WGS) entry which is preliminary data.</text>
</comment>
<protein>
    <submittedName>
        <fullName evidence="2">Uncharacterized protein</fullName>
    </submittedName>
</protein>
<feature type="signal peptide" evidence="1">
    <location>
        <begin position="1"/>
        <end position="19"/>
    </location>
</feature>
<gene>
    <name evidence="2" type="ORF">F964_01359</name>
</gene>
<feature type="chain" id="PRO_5004137156" evidence="1">
    <location>
        <begin position="20"/>
        <end position="133"/>
    </location>
</feature>
<accession>N8YFK7</accession>
<proteinExistence type="predicted"/>
<evidence type="ECO:0000313" key="2">
    <source>
        <dbReference type="EMBL" id="ENV18040.1"/>
    </source>
</evidence>
<keyword evidence="3" id="KW-1185">Reference proteome</keyword>
<dbReference type="InterPro" id="IPR054658">
    <property type="entry name" value="Extrcyto_LP"/>
</dbReference>
<reference evidence="2 3" key="1">
    <citation type="submission" date="2013-02" db="EMBL/GenBank/DDBJ databases">
        <title>The Genome Sequence of Acinetobacter guillouiae NIPH 991.</title>
        <authorList>
            <consortium name="The Broad Institute Genome Sequencing Platform"/>
            <consortium name="The Broad Institute Genome Sequencing Center for Infectious Disease"/>
            <person name="Cerqueira G."/>
            <person name="Feldgarden M."/>
            <person name="Courvalin P."/>
            <person name="Perichon B."/>
            <person name="Grillot-Courvalin C."/>
            <person name="Clermont D."/>
            <person name="Rocha E."/>
            <person name="Yoon E.-J."/>
            <person name="Nemec A."/>
            <person name="Walker B."/>
            <person name="Young S.K."/>
            <person name="Zeng Q."/>
            <person name="Gargeya S."/>
            <person name="Fitzgerald M."/>
            <person name="Haas B."/>
            <person name="Abouelleil A."/>
            <person name="Alvarado L."/>
            <person name="Arachchi H.M."/>
            <person name="Berlin A.M."/>
            <person name="Chapman S.B."/>
            <person name="Dewar J."/>
            <person name="Goldberg J."/>
            <person name="Griggs A."/>
            <person name="Gujja S."/>
            <person name="Hansen M."/>
            <person name="Howarth C."/>
            <person name="Imamovic A."/>
            <person name="Larimer J."/>
            <person name="McCowan C."/>
            <person name="Murphy C."/>
            <person name="Neiman D."/>
            <person name="Pearson M."/>
            <person name="Priest M."/>
            <person name="Roberts A."/>
            <person name="Saif S."/>
            <person name="Shea T."/>
            <person name="Sisk P."/>
            <person name="Sykes S."/>
            <person name="Wortman J."/>
            <person name="Nusbaum C."/>
            <person name="Birren B."/>
        </authorList>
    </citation>
    <scope>NUCLEOTIDE SEQUENCE [LARGE SCALE GENOMIC DNA]</scope>
    <source>
        <strain evidence="2 3">NIPH 991</strain>
    </source>
</reference>
<dbReference type="AlphaFoldDB" id="N8YFK7"/>
<name>N8YFK7_ACIGI</name>
<dbReference type="eggNOG" id="ENOG5031892">
    <property type="taxonomic scope" value="Bacteria"/>
</dbReference>
<dbReference type="HOGENOM" id="CLU_153646_0_0_6"/>
<keyword evidence="1" id="KW-0732">Signal</keyword>
<dbReference type="EMBL" id="APPJ01000009">
    <property type="protein sequence ID" value="ENV18040.1"/>
    <property type="molecule type" value="Genomic_DNA"/>
</dbReference>
<dbReference type="NCBIfam" id="NF045616">
    <property type="entry name" value="Acin_mostly_LP"/>
    <property type="match status" value="1"/>
</dbReference>
<dbReference type="Proteomes" id="UP000013148">
    <property type="component" value="Unassembled WGS sequence"/>
</dbReference>